<reference evidence="4 5" key="1">
    <citation type="submission" date="2018-10" db="EMBL/GenBank/DDBJ databases">
        <title>Genomic Encyclopedia of Archaeal and Bacterial Type Strains, Phase II (KMG-II): from individual species to whole genera.</title>
        <authorList>
            <person name="Goeker M."/>
        </authorList>
    </citation>
    <scope>NUCLEOTIDE SEQUENCE [LARGE SCALE GENOMIC DNA]</scope>
    <source>
        <strain evidence="4 5">DSM 43383</strain>
    </source>
</reference>
<dbReference type="Proteomes" id="UP000274601">
    <property type="component" value="Unassembled WGS sequence"/>
</dbReference>
<keyword evidence="5" id="KW-1185">Reference proteome</keyword>
<accession>A0A495QBV5</accession>
<dbReference type="RefSeq" id="WP_121437802.1">
    <property type="nucleotide sequence ID" value="NZ_RBWU01000007.1"/>
</dbReference>
<dbReference type="InterPro" id="IPR027860">
    <property type="entry name" value="DUF4429"/>
</dbReference>
<protein>
    <submittedName>
        <fullName evidence="4">Uncharacterized protein DUF4429</fullName>
    </submittedName>
</protein>
<feature type="domain" description="DUF4429" evidence="3">
    <location>
        <begin position="150"/>
        <end position="236"/>
    </location>
</feature>
<feature type="region of interest" description="Disordered" evidence="1">
    <location>
        <begin position="243"/>
        <end position="264"/>
    </location>
</feature>
<comment type="caution">
    <text evidence="4">The sequence shown here is derived from an EMBL/GenBank/DDBJ whole genome shotgun (WGS) entry which is preliminary data.</text>
</comment>
<organism evidence="4 5">
    <name type="scientific">Actinomadura pelletieri DSM 43383</name>
    <dbReference type="NCBI Taxonomy" id="1120940"/>
    <lineage>
        <taxon>Bacteria</taxon>
        <taxon>Bacillati</taxon>
        <taxon>Actinomycetota</taxon>
        <taxon>Actinomycetes</taxon>
        <taxon>Streptosporangiales</taxon>
        <taxon>Thermomonosporaceae</taxon>
        <taxon>Actinomadura</taxon>
    </lineage>
</organism>
<dbReference type="OrthoDB" id="5996503at2"/>
<gene>
    <name evidence="4" type="ORF">BZB76_6122</name>
</gene>
<dbReference type="Pfam" id="PF14472">
    <property type="entry name" value="DUF4429"/>
    <property type="match status" value="2"/>
</dbReference>
<evidence type="ECO:0000259" key="3">
    <source>
        <dbReference type="Pfam" id="PF14472"/>
    </source>
</evidence>
<dbReference type="Pfam" id="PF09851">
    <property type="entry name" value="SHOCT"/>
    <property type="match status" value="1"/>
</dbReference>
<evidence type="ECO:0000313" key="5">
    <source>
        <dbReference type="Proteomes" id="UP000274601"/>
    </source>
</evidence>
<evidence type="ECO:0000259" key="2">
    <source>
        <dbReference type="Pfam" id="PF09851"/>
    </source>
</evidence>
<sequence length="295" mass="33173">MNQLKFFNVSGDWSGDALEFTYIEFNGTKGLRRCAHMYRLLKQLHVPTTALRGVTLTRAVRNDTGGIRFHPRPGASPFHEAAGAELHPSDDPLYFIFDADQEMVIEYYATEIASAIDAHGLSDMPSDRFLISVPNPIVRSVGFDGAVDLQGDVLSFTWGLEANPGKRMRLHRSTLPIDDIRSITWMDWMNDPDEIGYLRFQPVGTHQFMHQLVDATTLLLETDEQFAEALVFAATVLERKQLRRVSPPSPTKADDSSTSQHDATELLRKLAGLRDAGVLTEDEFQAKKKEILDRL</sequence>
<evidence type="ECO:0000256" key="1">
    <source>
        <dbReference type="SAM" id="MobiDB-lite"/>
    </source>
</evidence>
<dbReference type="InterPro" id="IPR018649">
    <property type="entry name" value="SHOCT"/>
</dbReference>
<name>A0A495QBV5_9ACTN</name>
<feature type="domain" description="SHOCT" evidence="2">
    <location>
        <begin position="267"/>
        <end position="292"/>
    </location>
</feature>
<dbReference type="EMBL" id="RBWU01000007">
    <property type="protein sequence ID" value="RKS68984.1"/>
    <property type="molecule type" value="Genomic_DNA"/>
</dbReference>
<feature type="domain" description="DUF4429" evidence="3">
    <location>
        <begin position="39"/>
        <end position="112"/>
    </location>
</feature>
<dbReference type="AlphaFoldDB" id="A0A495QBV5"/>
<proteinExistence type="predicted"/>
<evidence type="ECO:0000313" key="4">
    <source>
        <dbReference type="EMBL" id="RKS68984.1"/>
    </source>
</evidence>